<organism evidence="1 2">
    <name type="scientific">Cutibacterium granulosum TM11</name>
    <dbReference type="NCBI Taxonomy" id="1292373"/>
    <lineage>
        <taxon>Bacteria</taxon>
        <taxon>Bacillati</taxon>
        <taxon>Actinomycetota</taxon>
        <taxon>Actinomycetes</taxon>
        <taxon>Propionibacteriales</taxon>
        <taxon>Propionibacteriaceae</taxon>
        <taxon>Cutibacterium</taxon>
    </lineage>
</organism>
<keyword evidence="2" id="KW-1185">Reference proteome</keyword>
<reference evidence="1 2" key="1">
    <citation type="journal article" date="2013" name="BMC Genomics">
        <title>Comparative genomics reveals distinct host-interacting traits of three major human-associated propionibacteria.</title>
        <authorList>
            <person name="Mak T.N."/>
            <person name="Schmid M."/>
            <person name="Brzuszkiewicz E."/>
            <person name="Zeng G."/>
            <person name="Meyer R."/>
            <person name="Sfanos K.S."/>
            <person name="Brinkmann V."/>
            <person name="Meyer T.F."/>
            <person name="Bruggemann H."/>
        </authorList>
    </citation>
    <scope>NUCLEOTIDE SEQUENCE [LARGE SCALE GENOMIC DNA]</scope>
    <source>
        <strain evidence="1 2">TM11</strain>
    </source>
</reference>
<comment type="caution">
    <text evidence="1">The sequence shown here is derived from an EMBL/GenBank/DDBJ whole genome shotgun (WGS) entry which is preliminary data.</text>
</comment>
<evidence type="ECO:0000313" key="2">
    <source>
        <dbReference type="Proteomes" id="UP000053711"/>
    </source>
</evidence>
<accession>A0ACB4UNF9</accession>
<dbReference type="Proteomes" id="UP000053711">
    <property type="component" value="Unassembled WGS sequence"/>
</dbReference>
<sequence>MVPTNPPQVAERARETGFWVLDAAPREAFLRVLVALDVDAREDVDFLLRELVDVCFFLPWVVAPVFLRDRDGEAPRVAMFWTLPKW</sequence>
<name>A0ACB4UNF9_9ACTN</name>
<dbReference type="EMBL" id="AOST01000050">
    <property type="protein sequence ID" value="ERF66137.1"/>
    <property type="molecule type" value="Genomic_DNA"/>
</dbReference>
<gene>
    <name evidence="1" type="ORF">H640_05515</name>
</gene>
<protein>
    <submittedName>
        <fullName evidence="1">Uncharacterized protein</fullName>
    </submittedName>
</protein>
<proteinExistence type="predicted"/>
<evidence type="ECO:0000313" key="1">
    <source>
        <dbReference type="EMBL" id="ERF66137.1"/>
    </source>
</evidence>